<dbReference type="Proteomes" id="UP000019666">
    <property type="component" value="Unassembled WGS sequence"/>
</dbReference>
<gene>
    <name evidence="1" type="ORF">Rumeso_05011</name>
</gene>
<dbReference type="RefSeq" id="WP_281177609.1">
    <property type="nucleotide sequence ID" value="NZ_KK088640.1"/>
</dbReference>
<evidence type="ECO:0000313" key="1">
    <source>
        <dbReference type="EMBL" id="EYD71488.1"/>
    </source>
</evidence>
<name>A0A017HBH2_9RHOB</name>
<evidence type="ECO:0000313" key="2">
    <source>
        <dbReference type="Proteomes" id="UP000019666"/>
    </source>
</evidence>
<dbReference type="HOGENOM" id="CLU_3239631_0_0_5"/>
<comment type="caution">
    <text evidence="1">The sequence shown here is derived from an EMBL/GenBank/DDBJ whole genome shotgun (WGS) entry which is preliminary data.</text>
</comment>
<reference evidence="1 2" key="1">
    <citation type="submission" date="2013-02" db="EMBL/GenBank/DDBJ databases">
        <authorList>
            <person name="Fiebig A."/>
            <person name="Goeker M."/>
            <person name="Klenk H.-P.P."/>
        </authorList>
    </citation>
    <scope>NUCLEOTIDE SEQUENCE [LARGE SCALE GENOMIC DNA]</scope>
    <source>
        <strain evidence="1 2">DSM 19309</strain>
    </source>
</reference>
<sequence length="44" mass="5210">MTLWRWLNEPAMGFPRPTYIARRRYWRETDVIAWLEAQAAGTAG</sequence>
<dbReference type="AlphaFoldDB" id="A0A017HBH2"/>
<proteinExistence type="predicted"/>
<organism evidence="1 2">
    <name type="scientific">Rubellimicrobium mesophilum DSM 19309</name>
    <dbReference type="NCBI Taxonomy" id="442562"/>
    <lineage>
        <taxon>Bacteria</taxon>
        <taxon>Pseudomonadati</taxon>
        <taxon>Pseudomonadota</taxon>
        <taxon>Alphaproteobacteria</taxon>
        <taxon>Rhodobacterales</taxon>
        <taxon>Roseobacteraceae</taxon>
        <taxon>Rubellimicrobium</taxon>
    </lineage>
</organism>
<dbReference type="STRING" id="442562.Rumeso_05011"/>
<accession>A0A017HBH2</accession>
<protein>
    <submittedName>
        <fullName evidence="1">Uncharacterized protein</fullName>
    </submittedName>
</protein>
<dbReference type="EMBL" id="AOSK01000137">
    <property type="protein sequence ID" value="EYD71488.1"/>
    <property type="molecule type" value="Genomic_DNA"/>
</dbReference>
<keyword evidence="2" id="KW-1185">Reference proteome</keyword>